<proteinExistence type="inferred from homology"/>
<dbReference type="CDD" id="cd09250">
    <property type="entry name" value="AP-1_Mu1_Cterm"/>
    <property type="match status" value="1"/>
</dbReference>
<dbReference type="InterPro" id="IPR050431">
    <property type="entry name" value="Adaptor_comp_med_subunit"/>
</dbReference>
<comment type="subcellular location">
    <subcellularLocation>
        <location evidence="1">Endomembrane system</location>
    </subcellularLocation>
</comment>
<name>A0A642V6N9_9ASCO</name>
<evidence type="ECO:0000259" key="7">
    <source>
        <dbReference type="PROSITE" id="PS51072"/>
    </source>
</evidence>
<keyword evidence="9" id="KW-1185">Reference proteome</keyword>
<dbReference type="GO" id="GO:0016192">
    <property type="term" value="P:vesicle-mediated transport"/>
    <property type="evidence" value="ECO:0007669"/>
    <property type="project" value="InterPro"/>
</dbReference>
<dbReference type="VEuPathDB" id="FungiDB:TRICI_002492"/>
<feature type="region of interest" description="Disordered" evidence="6">
    <location>
        <begin position="211"/>
        <end position="231"/>
    </location>
</feature>
<dbReference type="PRINTS" id="PR00314">
    <property type="entry name" value="CLATHRINADPT"/>
</dbReference>
<dbReference type="Gene3D" id="2.60.40.1170">
    <property type="entry name" value="Mu homology domain, subdomain B"/>
    <property type="match status" value="2"/>
</dbReference>
<sequence>MVASAIFFLDWQGNTLLARNYRGDIPMSTVENFPMLLLRDGVPSPCITYEGVNYIYITINNVYILVLSKDNSDAGSILLFLHHVVKVFKEYFKHVEEESIRDNYVVIYELLDEMMDFGHPQITDAKVLQEYITQESHALDEQARASTVVTNTISWRPEGIFYKKNELFLDVIESYNCTLAADGSVITNEIVGKINCSAYLSGMPILKLGLNDSEKKPPQQASTDGATSTVQRARKGKYVNMEDVKFHQCVQLDQFEKDRTITFTPPDGNFELLSYRIRDVQSKPLFLVDTDIDVRSHSRVIVTVRAKSQYRKRSVGTVEIAVPVPPDADSPKFKAQIGTVVYAPERNAVLWKIKQFTGGKEATMTAQLQLSSIDVAEDDDRSDSNWAYRNKVAMSKQPVSVNFEIPYLAVSGLQVRYLKVTEPNLRYQSLPWVRYLTKSDDYNIRLPIK</sequence>
<feature type="domain" description="MHD" evidence="7">
    <location>
        <begin position="164"/>
        <end position="445"/>
    </location>
</feature>
<dbReference type="InterPro" id="IPR028565">
    <property type="entry name" value="MHD"/>
</dbReference>
<evidence type="ECO:0000256" key="1">
    <source>
        <dbReference type="ARBA" id="ARBA00004308"/>
    </source>
</evidence>
<dbReference type="InterPro" id="IPR018240">
    <property type="entry name" value="Clathrin_mu_CS"/>
</dbReference>
<dbReference type="GO" id="GO:0012505">
    <property type="term" value="C:endomembrane system"/>
    <property type="evidence" value="ECO:0007669"/>
    <property type="project" value="UniProtKB-SubCell"/>
</dbReference>
<dbReference type="InterPro" id="IPR001392">
    <property type="entry name" value="Clathrin_mu"/>
</dbReference>
<evidence type="ECO:0000313" key="9">
    <source>
        <dbReference type="Proteomes" id="UP000761534"/>
    </source>
</evidence>
<evidence type="ECO:0000256" key="5">
    <source>
        <dbReference type="PIRNR" id="PIRNR005992"/>
    </source>
</evidence>
<dbReference type="Gene3D" id="3.30.450.60">
    <property type="match status" value="1"/>
</dbReference>
<dbReference type="PANTHER" id="PTHR10529">
    <property type="entry name" value="AP COMPLEX SUBUNIT MU"/>
    <property type="match status" value="1"/>
</dbReference>
<dbReference type="PIRSF" id="PIRSF005992">
    <property type="entry name" value="Clathrin_mu"/>
    <property type="match status" value="1"/>
</dbReference>
<dbReference type="OrthoDB" id="10259133at2759"/>
<protein>
    <recommendedName>
        <fullName evidence="7">MHD domain-containing protein</fullName>
    </recommendedName>
</protein>
<dbReference type="FunFam" id="3.30.450.60:FF:000002">
    <property type="entry name" value="AP-2 complex subunit mu, putative"/>
    <property type="match status" value="1"/>
</dbReference>
<evidence type="ECO:0000256" key="4">
    <source>
        <dbReference type="ARBA" id="ARBA00023136"/>
    </source>
</evidence>
<comment type="similarity">
    <text evidence="5">Belongs to the adaptor complexes medium subunit family.</text>
</comment>
<feature type="compositionally biased region" description="Polar residues" evidence="6">
    <location>
        <begin position="219"/>
        <end position="231"/>
    </location>
</feature>
<accession>A0A642V6N9</accession>
<keyword evidence="2 5" id="KW-0813">Transport</keyword>
<dbReference type="Pfam" id="PF00928">
    <property type="entry name" value="Adap_comp_sub"/>
    <property type="match status" value="1"/>
</dbReference>
<evidence type="ECO:0000256" key="6">
    <source>
        <dbReference type="SAM" id="MobiDB-lite"/>
    </source>
</evidence>
<organism evidence="8 9">
    <name type="scientific">Trichomonascus ciferrii</name>
    <dbReference type="NCBI Taxonomy" id="44093"/>
    <lineage>
        <taxon>Eukaryota</taxon>
        <taxon>Fungi</taxon>
        <taxon>Dikarya</taxon>
        <taxon>Ascomycota</taxon>
        <taxon>Saccharomycotina</taxon>
        <taxon>Dipodascomycetes</taxon>
        <taxon>Dipodascales</taxon>
        <taxon>Trichomonascaceae</taxon>
        <taxon>Trichomonascus</taxon>
        <taxon>Trichomonascus ciferrii complex</taxon>
    </lineage>
</organism>
<keyword evidence="4" id="KW-0472">Membrane</keyword>
<dbReference type="InterPro" id="IPR022775">
    <property type="entry name" value="AP_mu_sigma_su"/>
</dbReference>
<dbReference type="PROSITE" id="PS00990">
    <property type="entry name" value="CLAT_ADAPTOR_M_1"/>
    <property type="match status" value="1"/>
</dbReference>
<dbReference type="SUPFAM" id="SSF49447">
    <property type="entry name" value="Second domain of Mu2 adaptin subunit (ap50) of ap2 adaptor"/>
    <property type="match status" value="1"/>
</dbReference>
<comment type="caution">
    <text evidence="8">The sequence shown here is derived from an EMBL/GenBank/DDBJ whole genome shotgun (WGS) entry which is preliminary data.</text>
</comment>
<evidence type="ECO:0000256" key="3">
    <source>
        <dbReference type="ARBA" id="ARBA00022927"/>
    </source>
</evidence>
<dbReference type="AlphaFoldDB" id="A0A642V6N9"/>
<dbReference type="CDD" id="cd14835">
    <property type="entry name" value="AP1_Mu_N"/>
    <property type="match status" value="1"/>
</dbReference>
<evidence type="ECO:0000256" key="2">
    <source>
        <dbReference type="ARBA" id="ARBA00022448"/>
    </source>
</evidence>
<dbReference type="EMBL" id="SWFS01000170">
    <property type="protein sequence ID" value="KAA8915357.1"/>
    <property type="molecule type" value="Genomic_DNA"/>
</dbReference>
<dbReference type="GO" id="GO:0030131">
    <property type="term" value="C:clathrin adaptor complex"/>
    <property type="evidence" value="ECO:0007669"/>
    <property type="project" value="UniProtKB-UniRule"/>
</dbReference>
<keyword evidence="3 5" id="KW-0653">Protein transport</keyword>
<dbReference type="Proteomes" id="UP000761534">
    <property type="component" value="Unassembled WGS sequence"/>
</dbReference>
<dbReference type="Pfam" id="PF01217">
    <property type="entry name" value="Clat_adaptor_s"/>
    <property type="match status" value="1"/>
</dbReference>
<gene>
    <name evidence="8" type="ORF">TRICI_002492</name>
</gene>
<reference evidence="8" key="1">
    <citation type="journal article" date="2019" name="G3 (Bethesda)">
        <title>Genome Assemblies of Two Rare Opportunistic Yeast Pathogens: Diutina rugosa (syn. Candida rugosa) and Trichomonascus ciferrii (syn. Candida ciferrii).</title>
        <authorList>
            <person name="Mixao V."/>
            <person name="Saus E."/>
            <person name="Hansen A.P."/>
            <person name="Lass-Florl C."/>
            <person name="Gabaldon T."/>
        </authorList>
    </citation>
    <scope>NUCLEOTIDE SEQUENCE</scope>
    <source>
        <strain evidence="8">CBS 4856</strain>
    </source>
</reference>
<dbReference type="PROSITE" id="PS51072">
    <property type="entry name" value="MHD"/>
    <property type="match status" value="1"/>
</dbReference>
<dbReference type="SUPFAM" id="SSF64356">
    <property type="entry name" value="SNARE-like"/>
    <property type="match status" value="1"/>
</dbReference>
<evidence type="ECO:0000313" key="8">
    <source>
        <dbReference type="EMBL" id="KAA8915357.1"/>
    </source>
</evidence>
<dbReference type="InterPro" id="IPR036168">
    <property type="entry name" value="AP2_Mu_C_sf"/>
</dbReference>
<dbReference type="GO" id="GO:0006886">
    <property type="term" value="P:intracellular protein transport"/>
    <property type="evidence" value="ECO:0007669"/>
    <property type="project" value="UniProtKB-UniRule"/>
</dbReference>
<dbReference type="InterPro" id="IPR011012">
    <property type="entry name" value="Longin-like_dom_sf"/>
</dbReference>